<proteinExistence type="predicted"/>
<dbReference type="Pfam" id="PF03788">
    <property type="entry name" value="LrgA"/>
    <property type="match status" value="1"/>
</dbReference>
<keyword evidence="8" id="KW-1185">Reference proteome</keyword>
<feature type="transmembrane region" description="Helical" evidence="6">
    <location>
        <begin position="29"/>
        <end position="49"/>
    </location>
</feature>
<feature type="transmembrane region" description="Helical" evidence="6">
    <location>
        <begin position="61"/>
        <end position="81"/>
    </location>
</feature>
<dbReference type="PANTHER" id="PTHR33931">
    <property type="entry name" value="HOLIN-LIKE PROTEIN CIDA-RELATED"/>
    <property type="match status" value="1"/>
</dbReference>
<keyword evidence="5 6" id="KW-0472">Membrane</keyword>
<comment type="subcellular location">
    <subcellularLocation>
        <location evidence="1">Cell membrane</location>
        <topology evidence="1">Multi-pass membrane protein</topology>
    </subcellularLocation>
</comment>
<reference evidence="7 8" key="2">
    <citation type="submission" date="2024-01" db="EMBL/GenBank/DDBJ databases">
        <authorList>
            <person name="Xie X."/>
        </authorList>
    </citation>
    <scope>NUCLEOTIDE SEQUENCE [LARGE SCALE GENOMIC DNA]</scope>
    <source>
        <strain evidence="7">SCUT-1</strain>
    </source>
</reference>
<name>A0ABU6CRG7_9GAMM</name>
<evidence type="ECO:0000256" key="5">
    <source>
        <dbReference type="ARBA" id="ARBA00023136"/>
    </source>
</evidence>
<keyword evidence="3 6" id="KW-0812">Transmembrane</keyword>
<evidence type="ECO:0000256" key="4">
    <source>
        <dbReference type="ARBA" id="ARBA00022989"/>
    </source>
</evidence>
<evidence type="ECO:0000313" key="8">
    <source>
        <dbReference type="Proteomes" id="UP001308005"/>
    </source>
</evidence>
<dbReference type="RefSeq" id="WP_324692633.1">
    <property type="nucleotide sequence ID" value="NZ_JAYMYJ010000005.1"/>
</dbReference>
<accession>A0ABU6CRG7</accession>
<evidence type="ECO:0000256" key="3">
    <source>
        <dbReference type="ARBA" id="ARBA00022692"/>
    </source>
</evidence>
<keyword evidence="2" id="KW-1003">Cell membrane</keyword>
<dbReference type="Proteomes" id="UP001308005">
    <property type="component" value="Unassembled WGS sequence"/>
</dbReference>
<reference evidence="8" key="1">
    <citation type="submission" date="2023-07" db="EMBL/GenBank/DDBJ databases">
        <title>The carbon used by Thiothrix.</title>
        <authorList>
            <person name="Chen L."/>
        </authorList>
    </citation>
    <scope>NUCLEOTIDE SEQUENCE [LARGE SCALE GENOMIC DNA]</scope>
</reference>
<dbReference type="InterPro" id="IPR005538">
    <property type="entry name" value="LrgA/CidA"/>
</dbReference>
<dbReference type="PANTHER" id="PTHR33931:SF2">
    <property type="entry name" value="HOLIN-LIKE PROTEIN CIDA"/>
    <property type="match status" value="1"/>
</dbReference>
<evidence type="ECO:0000256" key="1">
    <source>
        <dbReference type="ARBA" id="ARBA00004651"/>
    </source>
</evidence>
<comment type="caution">
    <text evidence="7">The sequence shown here is derived from an EMBL/GenBank/DDBJ whole genome shotgun (WGS) entry which is preliminary data.</text>
</comment>
<sequence>MSPDFLTGVTILLVYQLVGEVSSRLLHLSVPGPVFGMLLLFCTLLWRGGLEKTLDTASSALLSYLSLLFVPAGVGVIVHFGRIGGEWLPISAALLLSAVITLAATALIMQGVSRLLGHKEDETHGQ</sequence>
<evidence type="ECO:0000256" key="6">
    <source>
        <dbReference type="SAM" id="Phobius"/>
    </source>
</evidence>
<organism evidence="7 8">
    <name type="scientific">Candidatus Thiothrix phosphatis</name>
    <dbReference type="NCBI Taxonomy" id="3112415"/>
    <lineage>
        <taxon>Bacteria</taxon>
        <taxon>Pseudomonadati</taxon>
        <taxon>Pseudomonadota</taxon>
        <taxon>Gammaproteobacteria</taxon>
        <taxon>Thiotrichales</taxon>
        <taxon>Thiotrichaceae</taxon>
        <taxon>Thiothrix</taxon>
    </lineage>
</organism>
<feature type="transmembrane region" description="Helical" evidence="6">
    <location>
        <begin position="87"/>
        <end position="109"/>
    </location>
</feature>
<gene>
    <name evidence="7" type="ORF">VSS37_00460</name>
</gene>
<dbReference type="EMBL" id="JAYMYJ010000005">
    <property type="protein sequence ID" value="MEB4589440.1"/>
    <property type="molecule type" value="Genomic_DNA"/>
</dbReference>
<evidence type="ECO:0000313" key="7">
    <source>
        <dbReference type="EMBL" id="MEB4589440.1"/>
    </source>
</evidence>
<evidence type="ECO:0000256" key="2">
    <source>
        <dbReference type="ARBA" id="ARBA00022475"/>
    </source>
</evidence>
<keyword evidence="4 6" id="KW-1133">Transmembrane helix</keyword>
<protein>
    <submittedName>
        <fullName evidence="7">CidA/LrgA family protein</fullName>
    </submittedName>
</protein>